<evidence type="ECO:0000313" key="3">
    <source>
        <dbReference type="Proteomes" id="UP001447842"/>
    </source>
</evidence>
<name>A0ABZ3H8Z2_9BACT</name>
<reference evidence="2 3" key="1">
    <citation type="submission" date="2024-03" db="EMBL/GenBank/DDBJ databases">
        <title>Sulfurimonas sp. HSL3-1.</title>
        <authorList>
            <person name="Wang S."/>
        </authorList>
    </citation>
    <scope>NUCLEOTIDE SEQUENCE [LARGE SCALE GENOMIC DNA]</scope>
    <source>
        <strain evidence="2 3">HSL3-1</strain>
    </source>
</reference>
<protein>
    <recommendedName>
        <fullName evidence="4">DUF11 domain-containing protein</fullName>
    </recommendedName>
</protein>
<accession>A0ABZ3H8Z2</accession>
<dbReference type="Proteomes" id="UP001447842">
    <property type="component" value="Chromosome"/>
</dbReference>
<dbReference type="EMBL" id="CP147920">
    <property type="protein sequence ID" value="XAU14649.1"/>
    <property type="molecule type" value="Genomic_DNA"/>
</dbReference>
<keyword evidence="3" id="KW-1185">Reference proteome</keyword>
<gene>
    <name evidence="2" type="ORF">WCY31_10400</name>
</gene>
<proteinExistence type="predicted"/>
<feature type="compositionally biased region" description="Polar residues" evidence="1">
    <location>
        <begin position="1159"/>
        <end position="1169"/>
    </location>
</feature>
<feature type="region of interest" description="Disordered" evidence="1">
    <location>
        <begin position="1150"/>
        <end position="1169"/>
    </location>
</feature>
<evidence type="ECO:0008006" key="4">
    <source>
        <dbReference type="Google" id="ProtNLM"/>
    </source>
</evidence>
<evidence type="ECO:0000256" key="1">
    <source>
        <dbReference type="SAM" id="MobiDB-lite"/>
    </source>
</evidence>
<organism evidence="2 3">
    <name type="scientific">Sulfurimonas diazotrophicus</name>
    <dbReference type="NCBI Taxonomy" id="3131939"/>
    <lineage>
        <taxon>Bacteria</taxon>
        <taxon>Pseudomonadati</taxon>
        <taxon>Campylobacterota</taxon>
        <taxon>Epsilonproteobacteria</taxon>
        <taxon>Campylobacterales</taxon>
        <taxon>Sulfurimonadaceae</taxon>
        <taxon>Sulfurimonas</taxon>
    </lineage>
</organism>
<evidence type="ECO:0000313" key="2">
    <source>
        <dbReference type="EMBL" id="XAU14649.1"/>
    </source>
</evidence>
<sequence length="1169" mass="125789">MLFFLPQTLSAAITGVPGDCSSVTDTAVFDQSNLSYTNQTYVGGDSEKWDYYYFSVDIPGELIITLETNSSLDLLYSESSCSTMTDISSPYSISYLNPTDLMVKVESGSANQKDYILKVTFVPAPLSLVKTNVPGQILQNSATNVDYSLMGVNNQAFDSGSITITDTLPSEANLSTFNIIDDGGCTCTAPDASRTFSCSCPALAAGDYAIVDFNVTLSAGAAPDTITNNASMTDGTQSAVTSSTVDVVDGKGVVELKVEKFAEADAIPVDTDFSYYIFITNYDNAYAYGVQIWDQMDPNIYYTGYDTSSGWICTPPNSPAVKGDSFTCSYVGTDGTGGMGKGIVYLKINARTASALDTGVTADVNVSTWNNVDLAAANTLHNDSITHASREVNITLNDVAPGGGAIGGVYMKGGLVEISENDLSGGRNTAQIRTKVAAQIGRASASYAAGETHIPTYFLNDSSDGATPTAYNPTTAAGSNPIPLTVIIRLANDQCQEASQTYVTYTSDPAVSGAPLSALFEPGDNSPRYAGVSSSGIPGDFKLRNIATKKARFIMKYVNINEKIADSDEKCTQTSTTNPGNIKGLPQCMNSGGSTSLDNNKYLNVFGTSAFVRCFGQNGSPCDSNNHGFSCGEGNTNCVGYNAEYDHEYGCYECTVGGLGYCTQDNFAIRPKAFDSNITTLVGVGDPVKAGLDYGLAFKGLTGNTADPSEATLLYNEIEDTLTDGTTFQIDLNISDPTKVCPQTNVNMTPAVHFVDGVDSGLFRFDNIGDINFSIHETNGTEFAKVDVNDTPWSDRRIEPFSISFRIIPDHFEVNATLDDYGDDFTYLYDMNLYDDYNVSTAKLALDIKAMSADNNVTSNYMETCYAKDTNVTLQMHGTAIKPAGSVTEFLYYNPAESNGTANSGEGAYLLPGGTLTTLPIENLTTSFPNDAVDGNGTTHIEYKLNFNRKVNKVVDPLRIALTKVQVNDTEPSPFTVIGFDDTTDTATFLYGRGHAPRYRVNCGTVVTGPCLSQDLELFFEFYADNDSNLTLRRGYAQDNERSKDAIMWFRNTKHDSGADGNVTHLSHKFFGYDLNSSTSPLYQGTSITAPGNGISKVRIGYRGSDGYPYKASVNLHTDRWLKYDRFNANPDVNASFLIEFNAIGVEAGEGNLDGTDSGPANSNRRIRW</sequence>
<dbReference type="RefSeq" id="WP_345972320.1">
    <property type="nucleotide sequence ID" value="NZ_CP147920.1"/>
</dbReference>